<feature type="domain" description="Acyl-CoA thioesterase-like N-terminal HotDog" evidence="2">
    <location>
        <begin position="48"/>
        <end position="130"/>
    </location>
</feature>
<organism evidence="4 5">
    <name type="scientific">Lapillicoccus jejuensis</name>
    <dbReference type="NCBI Taxonomy" id="402171"/>
    <lineage>
        <taxon>Bacteria</taxon>
        <taxon>Bacillati</taxon>
        <taxon>Actinomycetota</taxon>
        <taxon>Actinomycetes</taxon>
        <taxon>Micrococcales</taxon>
        <taxon>Intrasporangiaceae</taxon>
        <taxon>Lapillicoccus</taxon>
    </lineage>
</organism>
<name>A0A542DZY8_9MICO</name>
<dbReference type="Gene3D" id="2.40.160.210">
    <property type="entry name" value="Acyl-CoA thioesterase, double hotdog domain"/>
    <property type="match status" value="1"/>
</dbReference>
<feature type="domain" description="Acyl-CoA thioesterase-like C-terminal" evidence="3">
    <location>
        <begin position="153"/>
        <end position="279"/>
    </location>
</feature>
<feature type="region of interest" description="Disordered" evidence="1">
    <location>
        <begin position="1"/>
        <end position="22"/>
    </location>
</feature>
<comment type="caution">
    <text evidence="4">The sequence shown here is derived from an EMBL/GenBank/DDBJ whole genome shotgun (WGS) entry which is preliminary data.</text>
</comment>
<sequence length="284" mass="30988">MPAPVDDQDQEPVLTVVPDPPEIPEDEPRAYYRRLPGGIYAPTVHVQGAWNDHEQHMAPVSGLMALALEEHEGRDDLLLARVSYEILGVIPREPTEITVTTIRPGRTIELVEAVLVAGHRPAVRATAWFMATGDTSAVAGGGPEPMPHPDTWEPWDGGAVWPGGYIASLEARRDPATTPGRGRTWLRTDVELVEGGTHSPTAALLGLVDTANGLFVRQSPREWMFPNIDLTVHLWRRPVGEWVGFDTTVVFGGDGIGVTSTWLHDVDGPVGRAEQILTVRPLRP</sequence>
<keyword evidence="5" id="KW-1185">Reference proteome</keyword>
<dbReference type="Proteomes" id="UP000317893">
    <property type="component" value="Unassembled WGS sequence"/>
</dbReference>
<dbReference type="Pfam" id="PF13622">
    <property type="entry name" value="4HBT_3"/>
    <property type="match status" value="1"/>
</dbReference>
<evidence type="ECO:0000313" key="4">
    <source>
        <dbReference type="EMBL" id="TQJ08616.1"/>
    </source>
</evidence>
<evidence type="ECO:0000313" key="5">
    <source>
        <dbReference type="Proteomes" id="UP000317893"/>
    </source>
</evidence>
<evidence type="ECO:0000256" key="1">
    <source>
        <dbReference type="SAM" id="MobiDB-lite"/>
    </source>
</evidence>
<proteinExistence type="predicted"/>
<dbReference type="Pfam" id="PF20789">
    <property type="entry name" value="4HBT_3C"/>
    <property type="match status" value="1"/>
</dbReference>
<evidence type="ECO:0000259" key="3">
    <source>
        <dbReference type="Pfam" id="PF20789"/>
    </source>
</evidence>
<protein>
    <submittedName>
        <fullName evidence="4">Thioesterase superfamily protein</fullName>
    </submittedName>
</protein>
<reference evidence="4 5" key="1">
    <citation type="submission" date="2019-06" db="EMBL/GenBank/DDBJ databases">
        <title>Sequencing the genomes of 1000 actinobacteria strains.</title>
        <authorList>
            <person name="Klenk H.-P."/>
        </authorList>
    </citation>
    <scope>NUCLEOTIDE SEQUENCE [LARGE SCALE GENOMIC DNA]</scope>
    <source>
        <strain evidence="4 5">DSM 18607</strain>
    </source>
</reference>
<dbReference type="InterPro" id="IPR049449">
    <property type="entry name" value="TesB_ACOT8-like_N"/>
</dbReference>
<dbReference type="InterPro" id="IPR029069">
    <property type="entry name" value="HotDog_dom_sf"/>
</dbReference>
<accession>A0A542DZY8</accession>
<feature type="compositionally biased region" description="Acidic residues" evidence="1">
    <location>
        <begin position="1"/>
        <end position="10"/>
    </location>
</feature>
<dbReference type="InterPro" id="IPR042171">
    <property type="entry name" value="Acyl-CoA_hotdog"/>
</dbReference>
<dbReference type="InterPro" id="IPR049450">
    <property type="entry name" value="ACOT8-like_C"/>
</dbReference>
<dbReference type="EMBL" id="VFMN01000001">
    <property type="protein sequence ID" value="TQJ08616.1"/>
    <property type="molecule type" value="Genomic_DNA"/>
</dbReference>
<gene>
    <name evidence="4" type="ORF">FB458_1707</name>
</gene>
<evidence type="ECO:0000259" key="2">
    <source>
        <dbReference type="Pfam" id="PF13622"/>
    </source>
</evidence>
<dbReference type="AlphaFoldDB" id="A0A542DZY8"/>
<dbReference type="SUPFAM" id="SSF54637">
    <property type="entry name" value="Thioesterase/thiol ester dehydrase-isomerase"/>
    <property type="match status" value="1"/>
</dbReference>